<evidence type="ECO:0000313" key="1">
    <source>
        <dbReference type="EMBL" id="SCL38826.1"/>
    </source>
</evidence>
<evidence type="ECO:0000313" key="2">
    <source>
        <dbReference type="Proteomes" id="UP000199413"/>
    </source>
</evidence>
<proteinExistence type="predicted"/>
<gene>
    <name evidence="1" type="ORF">GA0070624_6352</name>
</gene>
<reference evidence="2" key="1">
    <citation type="submission" date="2016-06" db="EMBL/GenBank/DDBJ databases">
        <authorList>
            <person name="Varghese N."/>
            <person name="Submissions Spin"/>
        </authorList>
    </citation>
    <scope>NUCLEOTIDE SEQUENCE [LARGE SCALE GENOMIC DNA]</scope>
    <source>
        <strain evidence="2">DSM 45431</strain>
    </source>
</reference>
<dbReference type="Proteomes" id="UP000199413">
    <property type="component" value="Unassembled WGS sequence"/>
</dbReference>
<dbReference type="EMBL" id="FMHV01000002">
    <property type="protein sequence ID" value="SCL38826.1"/>
    <property type="molecule type" value="Genomic_DNA"/>
</dbReference>
<dbReference type="RefSeq" id="WP_091346978.1">
    <property type="nucleotide sequence ID" value="NZ_FMHV01000002.1"/>
</dbReference>
<keyword evidence="2" id="KW-1185">Reference proteome</keyword>
<protein>
    <submittedName>
        <fullName evidence="1">Uncharacterized protein</fullName>
    </submittedName>
</protein>
<dbReference type="STRING" id="568872.GA0070624_6352"/>
<name>A0A1C6TAJ6_9ACTN</name>
<dbReference type="OrthoDB" id="4143660at2"/>
<accession>A0A1C6TAJ6</accession>
<dbReference type="AlphaFoldDB" id="A0A1C6TAJ6"/>
<sequence>MWGIAERRGATALVLSATQTALLQTIYNEFRASNAWPTMYRVDRAFIKLKRRGGANTAAVMRDLPEGLLMRSQIRPAPIPDDEIKLTISGVAHCLGAQDDVESFVRAVRWCARQEMTREPEAGETSILVSGRQVKRAIPLALRSDPGAMDRLPILLTLHHWGCVQSGRTPDGTDWTLRLGPEVRRFSKVRSIEDFIDARVSWYEEEEQRQRPYPAVIDVPAEEVLPARAYINPRVLDQLREASGASWDTTKLVALAEELDACVQAGHVYASHAVLRALLDHVPPLFGQKSFAAVVSSHAWAKTDAKYLGRLSTFRDQADDALHRQISKMADLLMLDNLPQAAAVNALLRGCAVQLQKH</sequence>
<organism evidence="1 2">
    <name type="scientific">Micromonospora rhizosphaerae</name>
    <dbReference type="NCBI Taxonomy" id="568872"/>
    <lineage>
        <taxon>Bacteria</taxon>
        <taxon>Bacillati</taxon>
        <taxon>Actinomycetota</taxon>
        <taxon>Actinomycetes</taxon>
        <taxon>Micromonosporales</taxon>
        <taxon>Micromonosporaceae</taxon>
        <taxon>Micromonospora</taxon>
    </lineage>
</organism>